<protein>
    <recommendedName>
        <fullName evidence="11">GPI mannosyltransferase 2</fullName>
        <ecNumber evidence="11">2.4.1.-</ecNumber>
    </recommendedName>
</protein>
<evidence type="ECO:0000256" key="3">
    <source>
        <dbReference type="ARBA" id="ARBA00008698"/>
    </source>
</evidence>
<name>A0A836B810_9CHLO</name>
<evidence type="ECO:0000256" key="12">
    <source>
        <dbReference type="SAM" id="MobiDB-lite"/>
    </source>
</evidence>
<feature type="transmembrane region" description="Helical" evidence="11">
    <location>
        <begin position="649"/>
        <end position="668"/>
    </location>
</feature>
<gene>
    <name evidence="13" type="ORF">HYH02_004943</name>
</gene>
<dbReference type="InterPro" id="IPR007315">
    <property type="entry name" value="PIG-V/Gpi18"/>
</dbReference>
<feature type="transmembrane region" description="Helical" evidence="11">
    <location>
        <begin position="108"/>
        <end position="129"/>
    </location>
</feature>
<evidence type="ECO:0000256" key="8">
    <source>
        <dbReference type="ARBA" id="ARBA00022824"/>
    </source>
</evidence>
<evidence type="ECO:0000256" key="4">
    <source>
        <dbReference type="ARBA" id="ARBA00022502"/>
    </source>
</evidence>
<keyword evidence="7 11" id="KW-0812">Transmembrane</keyword>
<organism evidence="13 14">
    <name type="scientific">Chlamydomonas schloesseri</name>
    <dbReference type="NCBI Taxonomy" id="2026947"/>
    <lineage>
        <taxon>Eukaryota</taxon>
        <taxon>Viridiplantae</taxon>
        <taxon>Chlorophyta</taxon>
        <taxon>core chlorophytes</taxon>
        <taxon>Chlorophyceae</taxon>
        <taxon>CS clade</taxon>
        <taxon>Chlamydomonadales</taxon>
        <taxon>Chlamydomonadaceae</taxon>
        <taxon>Chlamydomonas</taxon>
    </lineage>
</organism>
<comment type="pathway">
    <text evidence="2 11">Glycolipid biosynthesis; glycosylphosphatidylinositol-anchor biosynthesis.</text>
</comment>
<comment type="function">
    <text evidence="11">Mannosyltransferase involved in glycosylphosphatidylinositol-anchor biosynthesis.</text>
</comment>
<dbReference type="GO" id="GO:0000009">
    <property type="term" value="F:alpha-1,6-mannosyltransferase activity"/>
    <property type="evidence" value="ECO:0007669"/>
    <property type="project" value="InterPro"/>
</dbReference>
<dbReference type="GO" id="GO:0031501">
    <property type="term" value="C:mannosyltransferase complex"/>
    <property type="evidence" value="ECO:0007669"/>
    <property type="project" value="TreeGrafter"/>
</dbReference>
<evidence type="ECO:0000256" key="7">
    <source>
        <dbReference type="ARBA" id="ARBA00022692"/>
    </source>
</evidence>
<dbReference type="GO" id="GO:0004376">
    <property type="term" value="F:GPI mannosyltransferase activity"/>
    <property type="evidence" value="ECO:0007669"/>
    <property type="project" value="InterPro"/>
</dbReference>
<dbReference type="EC" id="2.4.1.-" evidence="11"/>
<evidence type="ECO:0000256" key="5">
    <source>
        <dbReference type="ARBA" id="ARBA00022676"/>
    </source>
</evidence>
<keyword evidence="9 11" id="KW-1133">Transmembrane helix</keyword>
<dbReference type="Proteomes" id="UP000613740">
    <property type="component" value="Unassembled WGS sequence"/>
</dbReference>
<keyword evidence="4 11" id="KW-0337">GPI-anchor biosynthesis</keyword>
<proteinExistence type="inferred from homology"/>
<feature type="transmembrane region" description="Helical" evidence="11">
    <location>
        <begin position="541"/>
        <end position="561"/>
    </location>
</feature>
<evidence type="ECO:0000256" key="11">
    <source>
        <dbReference type="RuleBase" id="RU363112"/>
    </source>
</evidence>
<feature type="region of interest" description="Disordered" evidence="12">
    <location>
        <begin position="203"/>
        <end position="229"/>
    </location>
</feature>
<keyword evidence="5 11" id="KW-0328">Glycosyltransferase</keyword>
<reference evidence="13" key="1">
    <citation type="journal article" date="2020" name="bioRxiv">
        <title>Comparative genomics of Chlamydomonas.</title>
        <authorList>
            <person name="Craig R.J."/>
            <person name="Hasan A.R."/>
            <person name="Ness R.W."/>
            <person name="Keightley P.D."/>
        </authorList>
    </citation>
    <scope>NUCLEOTIDE SEQUENCE</scope>
    <source>
        <strain evidence="13">CCAP 11/173</strain>
    </source>
</reference>
<evidence type="ECO:0000256" key="2">
    <source>
        <dbReference type="ARBA" id="ARBA00004687"/>
    </source>
</evidence>
<feature type="compositionally biased region" description="Polar residues" evidence="12">
    <location>
        <begin position="511"/>
        <end position="528"/>
    </location>
</feature>
<comment type="subcellular location">
    <subcellularLocation>
        <location evidence="1 11">Endoplasmic reticulum membrane</location>
        <topology evidence="1 11">Multi-pass membrane protein</topology>
    </subcellularLocation>
</comment>
<comment type="caution">
    <text evidence="11">Lacks conserved residue(s) required for the propagation of feature annotation.</text>
</comment>
<feature type="transmembrane region" description="Helical" evidence="11">
    <location>
        <begin position="285"/>
        <end position="307"/>
    </location>
</feature>
<keyword evidence="8 11" id="KW-0256">Endoplasmic reticulum</keyword>
<evidence type="ECO:0000256" key="9">
    <source>
        <dbReference type="ARBA" id="ARBA00022989"/>
    </source>
</evidence>
<keyword evidence="6 11" id="KW-0808">Transferase</keyword>
<feature type="transmembrane region" description="Helical" evidence="11">
    <location>
        <begin position="395"/>
        <end position="415"/>
    </location>
</feature>
<dbReference type="PANTHER" id="PTHR12468:SF2">
    <property type="entry name" value="GPI MANNOSYLTRANSFERASE 2"/>
    <property type="match status" value="1"/>
</dbReference>
<evidence type="ECO:0000313" key="13">
    <source>
        <dbReference type="EMBL" id="KAG2450441.1"/>
    </source>
</evidence>
<dbReference type="AlphaFoldDB" id="A0A836B810"/>
<evidence type="ECO:0000256" key="10">
    <source>
        <dbReference type="ARBA" id="ARBA00023136"/>
    </source>
</evidence>
<comment type="caution">
    <text evidence="13">The sequence shown here is derived from an EMBL/GenBank/DDBJ whole genome shotgun (WGS) entry which is preliminary data.</text>
</comment>
<keyword evidence="10 11" id="KW-0472">Membrane</keyword>
<dbReference type="GO" id="GO:0006506">
    <property type="term" value="P:GPI anchor biosynthetic process"/>
    <property type="evidence" value="ECO:0007669"/>
    <property type="project" value="UniProtKB-UniPathway"/>
</dbReference>
<evidence type="ECO:0000256" key="6">
    <source>
        <dbReference type="ARBA" id="ARBA00022679"/>
    </source>
</evidence>
<dbReference type="UniPathway" id="UPA00196"/>
<accession>A0A836B810</accession>
<evidence type="ECO:0000313" key="14">
    <source>
        <dbReference type="Proteomes" id="UP000613740"/>
    </source>
</evidence>
<keyword evidence="14" id="KW-1185">Reference proteome</keyword>
<dbReference type="OrthoDB" id="10252502at2759"/>
<comment type="similarity">
    <text evidence="3 11">Belongs to the PIGV family.</text>
</comment>
<dbReference type="PANTHER" id="PTHR12468">
    <property type="entry name" value="GPI MANNOSYLTRANSFERASE 2"/>
    <property type="match status" value="1"/>
</dbReference>
<dbReference type="GO" id="GO:0005789">
    <property type="term" value="C:endoplasmic reticulum membrane"/>
    <property type="evidence" value="ECO:0007669"/>
    <property type="project" value="UniProtKB-SubCell"/>
</dbReference>
<feature type="region of interest" description="Disordered" evidence="12">
    <location>
        <begin position="454"/>
        <end position="534"/>
    </location>
</feature>
<dbReference type="Pfam" id="PF04188">
    <property type="entry name" value="Mannosyl_trans2"/>
    <property type="match status" value="1"/>
</dbReference>
<evidence type="ECO:0000256" key="1">
    <source>
        <dbReference type="ARBA" id="ARBA00004477"/>
    </source>
</evidence>
<sequence>MLGLSQPELRLALLAIAVRLALLLGATGGDLLLPDYDTSKYLPPDLADSAAAAARTVTTPPPAWLLRGWLVWDAVFFADIASRGYVYEQYYAFFPVVPGLLSHAPAQLFALLAMALNAVASMAGAVLLYRLGVALTRDLQLSATACLFFILNPAAIFHAAPYTEAAFAAASFASLCCLHCSSASGSSGSNHYGSRAAGGGGGAGAEAEDARGVDGNDQIENSGRGERGRAGSGFSLVRLLAATAAVSVSCGLRSNGVVNAGYLGHYSLRHAVAVWPHSKARAVRVALLGVAAAAVSVAPLVLFQLAAHDAFCRGGAPGATRGATVAPRTGAYGATGDEGVAASSSSSSAGSDGSSGGPYDWPRPWCSSRIPYAYGFVQSLYWNVGLLRYWTLQQAPNFLLAMPVLLLSVAGLFEFSRANAGHMARLGLTAPQDVEDVEQLEDVQGAQLRRPALGAAERVARPASGSETTGLKGSGELVRRRRGPADAWTPCEDNEASESAERSARQAAATLTGNSRRGRSSVDSNNSGRVGRSRGFLSPELTVTMFPWAFGLLVAVTSMHVQVATRFLLSSCPPLYWYMAHLWRRGVEAPAARRAPELRAREEPAAAWGEAAAAAAKVEIASGAGGASASGGAGTTAGGGWGAWVAVALWRWCFVYMALGCVLFVNFLPWT</sequence>
<dbReference type="EMBL" id="JAEHOD010000011">
    <property type="protein sequence ID" value="KAG2450441.1"/>
    <property type="molecule type" value="Genomic_DNA"/>
</dbReference>